<gene>
    <name evidence="2" type="ORF">ACFS6H_02980</name>
</gene>
<keyword evidence="1" id="KW-0732">Signal</keyword>
<dbReference type="RefSeq" id="WP_386095070.1">
    <property type="nucleotide sequence ID" value="NZ_JBHUOZ010000001.1"/>
</dbReference>
<reference evidence="3" key="1">
    <citation type="journal article" date="2019" name="Int. J. Syst. Evol. Microbiol.">
        <title>The Global Catalogue of Microorganisms (GCM) 10K type strain sequencing project: providing services to taxonomists for standard genome sequencing and annotation.</title>
        <authorList>
            <consortium name="The Broad Institute Genomics Platform"/>
            <consortium name="The Broad Institute Genome Sequencing Center for Infectious Disease"/>
            <person name="Wu L."/>
            <person name="Ma J."/>
        </authorList>
    </citation>
    <scope>NUCLEOTIDE SEQUENCE [LARGE SCALE GENOMIC DNA]</scope>
    <source>
        <strain evidence="3">KCTC 23299</strain>
    </source>
</reference>
<evidence type="ECO:0000313" key="2">
    <source>
        <dbReference type="EMBL" id="MFD2918658.1"/>
    </source>
</evidence>
<protein>
    <recommendedName>
        <fullName evidence="4">DUF3313 domain-containing protein</fullName>
    </recommendedName>
</protein>
<organism evidence="2 3">
    <name type="scientific">Terrimonas rubra</name>
    <dbReference type="NCBI Taxonomy" id="1035890"/>
    <lineage>
        <taxon>Bacteria</taxon>
        <taxon>Pseudomonadati</taxon>
        <taxon>Bacteroidota</taxon>
        <taxon>Chitinophagia</taxon>
        <taxon>Chitinophagales</taxon>
        <taxon>Chitinophagaceae</taxon>
        <taxon>Terrimonas</taxon>
    </lineage>
</organism>
<comment type="caution">
    <text evidence="2">The sequence shown here is derived from an EMBL/GenBank/DDBJ whole genome shotgun (WGS) entry which is preliminary data.</text>
</comment>
<sequence length="214" mass="24026">MKRMIMLVLLAAITGFAANAQAQLKEVFANKETPLFYYGIDFTNIKVIDDAAINAEDVVSRQFNGINDVVVNEPKKYTIAEAFRKSQVDHDLSFVSERNKTVDPKKLNSTTASDFERLTQKDIEATVAKLKTGTNTGVGLVLVAEALSKGKKAMAVWVTFIDSKTKKVLYTERVEAKMSTAFSLRNQWASCIKNLIDDIDKKKFKEWKKKFAAE</sequence>
<name>A0ABW6A050_9BACT</name>
<dbReference type="EMBL" id="JBHUOZ010000001">
    <property type="protein sequence ID" value="MFD2918658.1"/>
    <property type="molecule type" value="Genomic_DNA"/>
</dbReference>
<accession>A0ABW6A050</accession>
<evidence type="ECO:0000313" key="3">
    <source>
        <dbReference type="Proteomes" id="UP001597511"/>
    </source>
</evidence>
<dbReference type="Proteomes" id="UP001597511">
    <property type="component" value="Unassembled WGS sequence"/>
</dbReference>
<proteinExistence type="predicted"/>
<feature type="signal peptide" evidence="1">
    <location>
        <begin position="1"/>
        <end position="22"/>
    </location>
</feature>
<feature type="chain" id="PRO_5045104861" description="DUF3313 domain-containing protein" evidence="1">
    <location>
        <begin position="23"/>
        <end position="214"/>
    </location>
</feature>
<keyword evidence="3" id="KW-1185">Reference proteome</keyword>
<evidence type="ECO:0000256" key="1">
    <source>
        <dbReference type="SAM" id="SignalP"/>
    </source>
</evidence>
<evidence type="ECO:0008006" key="4">
    <source>
        <dbReference type="Google" id="ProtNLM"/>
    </source>
</evidence>